<dbReference type="Proteomes" id="UP000094578">
    <property type="component" value="Unassembled WGS sequence"/>
</dbReference>
<evidence type="ECO:0000256" key="4">
    <source>
        <dbReference type="ARBA" id="ARBA00022475"/>
    </source>
</evidence>
<feature type="transmembrane region" description="Helical" evidence="8">
    <location>
        <begin position="276"/>
        <end position="299"/>
    </location>
</feature>
<keyword evidence="5 8" id="KW-0812">Transmembrane</keyword>
<dbReference type="GO" id="GO:0022857">
    <property type="term" value="F:transmembrane transporter activity"/>
    <property type="evidence" value="ECO:0007669"/>
    <property type="project" value="InterPro"/>
</dbReference>
<evidence type="ECO:0000313" key="11">
    <source>
        <dbReference type="Proteomes" id="UP000094578"/>
    </source>
</evidence>
<keyword evidence="4" id="KW-1003">Cell membrane</keyword>
<comment type="similarity">
    <text evidence="2">Belongs to the major facilitator superfamily. EmrB family.</text>
</comment>
<keyword evidence="11" id="KW-1185">Reference proteome</keyword>
<evidence type="ECO:0000256" key="6">
    <source>
        <dbReference type="ARBA" id="ARBA00022989"/>
    </source>
</evidence>
<dbReference type="CDD" id="cd17503">
    <property type="entry name" value="MFS_LmrB_MDR_like"/>
    <property type="match status" value="1"/>
</dbReference>
<dbReference type="InterPro" id="IPR004638">
    <property type="entry name" value="EmrB-like"/>
</dbReference>
<evidence type="ECO:0000256" key="2">
    <source>
        <dbReference type="ARBA" id="ARBA00008537"/>
    </source>
</evidence>
<evidence type="ECO:0000256" key="8">
    <source>
        <dbReference type="SAM" id="Phobius"/>
    </source>
</evidence>
<feature type="transmembrane region" description="Helical" evidence="8">
    <location>
        <begin position="311"/>
        <end position="328"/>
    </location>
</feature>
<feature type="domain" description="Major facilitator superfamily (MFS) profile" evidence="9">
    <location>
        <begin position="21"/>
        <end position="498"/>
    </location>
</feature>
<dbReference type="SUPFAM" id="SSF103473">
    <property type="entry name" value="MFS general substrate transporter"/>
    <property type="match status" value="1"/>
</dbReference>
<dbReference type="PATRIC" id="fig|1886670.3.peg.1448"/>
<dbReference type="InterPro" id="IPR011701">
    <property type="entry name" value="MFS"/>
</dbReference>
<accession>A0A1E3L6X9</accession>
<feature type="transmembrane region" description="Helical" evidence="8">
    <location>
        <begin position="146"/>
        <end position="168"/>
    </location>
</feature>
<dbReference type="STRING" id="1886670.PTI45_01423"/>
<keyword evidence="7 8" id="KW-0472">Membrane</keyword>
<comment type="subcellular location">
    <subcellularLocation>
        <location evidence="1">Cell membrane</location>
        <topology evidence="1">Multi-pass membrane protein</topology>
    </subcellularLocation>
</comment>
<feature type="transmembrane region" description="Helical" evidence="8">
    <location>
        <begin position="476"/>
        <end position="494"/>
    </location>
</feature>
<evidence type="ECO:0000256" key="5">
    <source>
        <dbReference type="ARBA" id="ARBA00022692"/>
    </source>
</evidence>
<dbReference type="RefSeq" id="WP_069326836.1">
    <property type="nucleotide sequence ID" value="NZ_MDER01000031.1"/>
</dbReference>
<comment type="caution">
    <text evidence="10">The sequence shown here is derived from an EMBL/GenBank/DDBJ whole genome shotgun (WGS) entry which is preliminary data.</text>
</comment>
<dbReference type="PROSITE" id="PS50850">
    <property type="entry name" value="MFS"/>
    <property type="match status" value="1"/>
</dbReference>
<sequence>MADTVVAAAPPADSPRERWLAFIAIILGAFVAILNNSLINVAIPQLTTDLGSTTSRIQWVITGYTLASGIIVPITGFMEQRIGYKKFLIAALSVFTLGTAFCIFAWSDSSLIAARILAGLGGGVIMPLSMTIVYKIMPREQIGMALGIWGVAAMAAPAIGPTLSGYLIEWFNWRFLFIVCIPVALFAILMVIVLIKEPPKGARVKFDLAGFLLAATCAGTLLYALSSGSSDGWSSFKIVGLFFVAFWSLVFLIFVESGKDNPVIDISLFKNYKFTISVITSSFVMMGLYGGTFLSPLFLQNIQSVSPVHTGIILLPQAIAMAVMMPIAGKLFDKIGIVPIALFGLTLTSLMTYHLHTLTPDTSHLWLQVVLMFRGMGIGICMMPLSTVGMNAVAPEKVGKASTASNLVRTIAGSMAIAILTFLMQSRTALHSQQISESITLDGAQSLQSTLGSSWATITSGLITLDAYSRGIADTFLVSSIPLFCSIPFIFLFISRRKGVKAIKE</sequence>
<evidence type="ECO:0000313" key="10">
    <source>
        <dbReference type="EMBL" id="ODP29414.1"/>
    </source>
</evidence>
<dbReference type="NCBIfam" id="TIGR00711">
    <property type="entry name" value="efflux_EmrB"/>
    <property type="match status" value="1"/>
</dbReference>
<feature type="transmembrane region" description="Helical" evidence="8">
    <location>
        <begin position="87"/>
        <end position="106"/>
    </location>
</feature>
<feature type="transmembrane region" description="Helical" evidence="8">
    <location>
        <begin position="19"/>
        <end position="39"/>
    </location>
</feature>
<feature type="transmembrane region" description="Helical" evidence="8">
    <location>
        <begin position="238"/>
        <end position="255"/>
    </location>
</feature>
<dbReference type="PRINTS" id="PR01036">
    <property type="entry name" value="TCRTETB"/>
</dbReference>
<dbReference type="Gene3D" id="1.20.1250.20">
    <property type="entry name" value="MFS general substrate transporter like domains"/>
    <property type="match status" value="1"/>
</dbReference>
<keyword evidence="6 8" id="KW-1133">Transmembrane helix</keyword>
<feature type="transmembrane region" description="Helical" evidence="8">
    <location>
        <begin position="365"/>
        <end position="385"/>
    </location>
</feature>
<dbReference type="InterPro" id="IPR036259">
    <property type="entry name" value="MFS_trans_sf"/>
</dbReference>
<protein>
    <submittedName>
        <fullName evidence="10">Putative MFS-type transporter</fullName>
    </submittedName>
</protein>
<dbReference type="PANTHER" id="PTHR42718">
    <property type="entry name" value="MAJOR FACILITATOR SUPERFAMILY MULTIDRUG TRANSPORTER MFSC"/>
    <property type="match status" value="1"/>
</dbReference>
<evidence type="ECO:0000259" key="9">
    <source>
        <dbReference type="PROSITE" id="PS50850"/>
    </source>
</evidence>
<feature type="transmembrane region" description="Helical" evidence="8">
    <location>
        <begin position="174"/>
        <end position="194"/>
    </location>
</feature>
<keyword evidence="3" id="KW-0813">Transport</keyword>
<feature type="transmembrane region" description="Helical" evidence="8">
    <location>
        <begin position="59"/>
        <end position="78"/>
    </location>
</feature>
<feature type="transmembrane region" description="Helical" evidence="8">
    <location>
        <begin position="206"/>
        <end position="226"/>
    </location>
</feature>
<name>A0A1E3L6X9_9BACL</name>
<gene>
    <name evidence="10" type="ORF">PTI45_01423</name>
</gene>
<dbReference type="Pfam" id="PF07690">
    <property type="entry name" value="MFS_1"/>
    <property type="match status" value="1"/>
</dbReference>
<reference evidence="10 11" key="1">
    <citation type="submission" date="2016-08" db="EMBL/GenBank/DDBJ databases">
        <title>Genome sequencing of Paenibacillus sp. TI45-13ar, isolated from Korean traditional nuruk.</title>
        <authorList>
            <person name="Kim S.-J."/>
        </authorList>
    </citation>
    <scope>NUCLEOTIDE SEQUENCE [LARGE SCALE GENOMIC DNA]</scope>
    <source>
        <strain evidence="10 11">TI45-13ar</strain>
    </source>
</reference>
<proteinExistence type="inferred from homology"/>
<dbReference type="AlphaFoldDB" id="A0A1E3L6X9"/>
<dbReference type="Gene3D" id="1.20.1720.10">
    <property type="entry name" value="Multidrug resistance protein D"/>
    <property type="match status" value="1"/>
</dbReference>
<dbReference type="EMBL" id="MDER01000031">
    <property type="protein sequence ID" value="ODP29414.1"/>
    <property type="molecule type" value="Genomic_DNA"/>
</dbReference>
<dbReference type="PANTHER" id="PTHR42718:SF9">
    <property type="entry name" value="MAJOR FACILITATOR SUPERFAMILY MULTIDRUG TRANSPORTER MFSC"/>
    <property type="match status" value="1"/>
</dbReference>
<feature type="transmembrane region" description="Helical" evidence="8">
    <location>
        <begin position="335"/>
        <end position="353"/>
    </location>
</feature>
<feature type="transmembrane region" description="Helical" evidence="8">
    <location>
        <begin position="406"/>
        <end position="424"/>
    </location>
</feature>
<evidence type="ECO:0000256" key="7">
    <source>
        <dbReference type="ARBA" id="ARBA00023136"/>
    </source>
</evidence>
<evidence type="ECO:0000256" key="1">
    <source>
        <dbReference type="ARBA" id="ARBA00004651"/>
    </source>
</evidence>
<organism evidence="10 11">
    <name type="scientific">Paenibacillus nuruki</name>
    <dbReference type="NCBI Taxonomy" id="1886670"/>
    <lineage>
        <taxon>Bacteria</taxon>
        <taxon>Bacillati</taxon>
        <taxon>Bacillota</taxon>
        <taxon>Bacilli</taxon>
        <taxon>Bacillales</taxon>
        <taxon>Paenibacillaceae</taxon>
        <taxon>Paenibacillus</taxon>
    </lineage>
</organism>
<dbReference type="InterPro" id="IPR020846">
    <property type="entry name" value="MFS_dom"/>
</dbReference>
<evidence type="ECO:0000256" key="3">
    <source>
        <dbReference type="ARBA" id="ARBA00022448"/>
    </source>
</evidence>
<dbReference type="GO" id="GO:0005886">
    <property type="term" value="C:plasma membrane"/>
    <property type="evidence" value="ECO:0007669"/>
    <property type="project" value="UniProtKB-SubCell"/>
</dbReference>
<feature type="transmembrane region" description="Helical" evidence="8">
    <location>
        <begin position="112"/>
        <end position="134"/>
    </location>
</feature>